<dbReference type="InterPro" id="IPR051488">
    <property type="entry name" value="WD_repeat_striatin"/>
</dbReference>
<dbReference type="GO" id="GO:0051721">
    <property type="term" value="F:protein phosphatase 2A binding"/>
    <property type="evidence" value="ECO:0007669"/>
    <property type="project" value="TreeGrafter"/>
</dbReference>
<evidence type="ECO:0000256" key="7">
    <source>
        <dbReference type="SAM" id="MobiDB-lite"/>
    </source>
</evidence>
<keyword evidence="3" id="KW-0677">Repeat</keyword>
<dbReference type="InterPro" id="IPR020472">
    <property type="entry name" value="WD40_PAC1"/>
</dbReference>
<dbReference type="Pfam" id="PF08232">
    <property type="entry name" value="Striatin"/>
    <property type="match status" value="1"/>
</dbReference>
<proteinExistence type="inferred from homology"/>
<dbReference type="GO" id="GO:0044877">
    <property type="term" value="F:protein-containing complex binding"/>
    <property type="evidence" value="ECO:0007669"/>
    <property type="project" value="TreeGrafter"/>
</dbReference>
<comment type="similarity">
    <text evidence="1">Belongs to the WD repeat striatin family.</text>
</comment>
<dbReference type="PRINTS" id="PR00320">
    <property type="entry name" value="GPROTEINBRPT"/>
</dbReference>
<comment type="caution">
    <text evidence="9">The sequence shown here is derived from an EMBL/GenBank/DDBJ whole genome shotgun (WGS) entry which is preliminary data.</text>
</comment>
<dbReference type="InterPro" id="IPR036322">
    <property type="entry name" value="WD40_repeat_dom_sf"/>
</dbReference>
<protein>
    <submittedName>
        <fullName evidence="9">Striatin, calmodulin binding protein 3, transcript variant X3</fullName>
    </submittedName>
</protein>
<keyword evidence="2 6" id="KW-0853">WD repeat</keyword>
<dbReference type="PROSITE" id="PS50082">
    <property type="entry name" value="WD_REPEATS_2"/>
    <property type="match status" value="4"/>
</dbReference>
<evidence type="ECO:0000259" key="8">
    <source>
        <dbReference type="Pfam" id="PF08232"/>
    </source>
</evidence>
<dbReference type="Pfam" id="PF00400">
    <property type="entry name" value="WD40"/>
    <property type="match status" value="5"/>
</dbReference>
<feature type="repeat" description="WD" evidence="6">
    <location>
        <begin position="382"/>
        <end position="414"/>
    </location>
</feature>
<feature type="repeat" description="WD" evidence="6">
    <location>
        <begin position="329"/>
        <end position="362"/>
    </location>
</feature>
<dbReference type="Proteomes" id="UP000053872">
    <property type="component" value="Unassembled WGS sequence"/>
</dbReference>
<reference evidence="9 10" key="1">
    <citation type="journal article" date="2013" name="Science">
        <title>Genomic diversity and evolution of the head crest in the rock pigeon.</title>
        <authorList>
            <person name="Shapiro M.D."/>
            <person name="Kronenberg Z."/>
            <person name="Li C."/>
            <person name="Domyan E.T."/>
            <person name="Pan H."/>
            <person name="Campbell M."/>
            <person name="Tan H."/>
            <person name="Huff C.D."/>
            <person name="Hu H."/>
            <person name="Vickrey A.I."/>
            <person name="Nielsen S.C."/>
            <person name="Stringham S.A."/>
            <person name="Hu H."/>
            <person name="Willerslev E."/>
            <person name="Gilbert M.T."/>
            <person name="Yandell M."/>
            <person name="Zhang G."/>
            <person name="Wang J."/>
        </authorList>
    </citation>
    <scope>NUCLEOTIDE SEQUENCE [LARGE SCALE GENOMIC DNA]</scope>
    <source>
        <tissue evidence="9">Blood</tissue>
    </source>
</reference>
<dbReference type="SMART" id="SM00320">
    <property type="entry name" value="WD40"/>
    <property type="match status" value="7"/>
</dbReference>
<feature type="repeat" description="WD" evidence="6">
    <location>
        <begin position="276"/>
        <end position="317"/>
    </location>
</feature>
<feature type="region of interest" description="Disordered" evidence="7">
    <location>
        <begin position="105"/>
        <end position="125"/>
    </location>
</feature>
<dbReference type="InterPro" id="IPR019775">
    <property type="entry name" value="WD40_repeat_CS"/>
</dbReference>
<dbReference type="GO" id="GO:0070016">
    <property type="term" value="F:armadillo repeat domain binding"/>
    <property type="evidence" value="ECO:0007669"/>
    <property type="project" value="TreeGrafter"/>
</dbReference>
<dbReference type="InterPro" id="IPR001680">
    <property type="entry name" value="WD40_rpt"/>
</dbReference>
<evidence type="ECO:0000256" key="4">
    <source>
        <dbReference type="ARBA" id="ARBA00022860"/>
    </source>
</evidence>
<dbReference type="PROSITE" id="PS50294">
    <property type="entry name" value="WD_REPEATS_REGION"/>
    <property type="match status" value="4"/>
</dbReference>
<keyword evidence="4" id="KW-0112">Calmodulin-binding</keyword>
<name>A0A2I0MPP1_COLLI</name>
<feature type="domain" description="Striatin N-terminal" evidence="8">
    <location>
        <begin position="1"/>
        <end position="74"/>
    </location>
</feature>
<dbReference type="PANTHER" id="PTHR15653">
    <property type="entry name" value="STRIATIN"/>
    <property type="match status" value="1"/>
</dbReference>
<organism evidence="9 10">
    <name type="scientific">Columba livia</name>
    <name type="common">Rock dove</name>
    <dbReference type="NCBI Taxonomy" id="8932"/>
    <lineage>
        <taxon>Eukaryota</taxon>
        <taxon>Metazoa</taxon>
        <taxon>Chordata</taxon>
        <taxon>Craniata</taxon>
        <taxon>Vertebrata</taxon>
        <taxon>Euteleostomi</taxon>
        <taxon>Archelosauria</taxon>
        <taxon>Archosauria</taxon>
        <taxon>Dinosauria</taxon>
        <taxon>Saurischia</taxon>
        <taxon>Theropoda</taxon>
        <taxon>Coelurosauria</taxon>
        <taxon>Aves</taxon>
        <taxon>Neognathae</taxon>
        <taxon>Neoaves</taxon>
        <taxon>Columbimorphae</taxon>
        <taxon>Columbiformes</taxon>
        <taxon>Columbidae</taxon>
        <taxon>Columba</taxon>
    </lineage>
</organism>
<feature type="compositionally biased region" description="Polar residues" evidence="7">
    <location>
        <begin position="105"/>
        <end position="115"/>
    </location>
</feature>
<dbReference type="InterPro" id="IPR013258">
    <property type="entry name" value="Striatin_N"/>
</dbReference>
<keyword evidence="10" id="KW-1185">Reference proteome</keyword>
<evidence type="ECO:0000256" key="5">
    <source>
        <dbReference type="ARBA" id="ARBA00023054"/>
    </source>
</evidence>
<dbReference type="FunFam" id="2.130.10.10:FF:000188">
    <property type="entry name" value="striatin-3 isoform X2"/>
    <property type="match status" value="1"/>
</dbReference>
<evidence type="ECO:0000313" key="10">
    <source>
        <dbReference type="Proteomes" id="UP000053872"/>
    </source>
</evidence>
<gene>
    <name evidence="9" type="primary">STRN3</name>
    <name evidence="9" type="ORF">A306_00002078</name>
</gene>
<dbReference type="PROSITE" id="PS00678">
    <property type="entry name" value="WD_REPEATS_1"/>
    <property type="match status" value="2"/>
</dbReference>
<evidence type="ECO:0000256" key="6">
    <source>
        <dbReference type="PROSITE-ProRule" id="PRU00221"/>
    </source>
</evidence>
<evidence type="ECO:0000256" key="3">
    <source>
        <dbReference type="ARBA" id="ARBA00022737"/>
    </source>
</evidence>
<dbReference type="InterPro" id="IPR015943">
    <property type="entry name" value="WD40/YVTN_repeat-like_dom_sf"/>
</dbReference>
<dbReference type="EMBL" id="AKCR02000005">
    <property type="protein sequence ID" value="PKK31663.1"/>
    <property type="molecule type" value="Genomic_DNA"/>
</dbReference>
<sequence length="597" mass="65707">MLEYALKQERAKYHKLKYGTELNQGDLKMPTFESEETKDTEVPAVPQNSQLTWKQGRQLLRQYLQEVGYTDTILDVRSQRVRSLLGLSNSEPNGSVETKNLEQILNGGESPSSKQKGQDIKRNSGDVLETFNFLENADDSDEEEESDMIEDIAEGKEKHRINKKHKIGNEGLAADLTDDPDTEEALKEFDFLVTAEDGEGAGEARSSGDGTEWAEPIMFPPGGGKSFITGSDDVLLSVLGLGDLADLTVTNDADYSYDLPANKDAFRKTWNPKYTLRSHFDGVRALAFHPVEPVLVTASEDHTLKLWNLQKTVPAKKSASLDVEPIYTFRAHIGPVLSLAISSNGEQCFSGGIDATIQWWNMPSPNVDPYDTYEPNVLAGTLIAHTDAVWGLAYSGVKNHLLSCSADGTIRLWNPPEKMPCICTYNGEKEHGIPTSVDFIGCDPAHMVASFNTGSTVIYDLETSQSVVMLSSQIESGVQSNNHINKVVSHPTLPVTITAHEDRHIKFFDNKTGKTIHSMVAHLDAVTSLAVDPNGIYLMSGSHDCSIRLWNLDSKTCVQEITAHRKKLDESIYDVAFHPSKAYIASAGADALAKVFV</sequence>
<evidence type="ECO:0000256" key="2">
    <source>
        <dbReference type="ARBA" id="ARBA00022574"/>
    </source>
</evidence>
<evidence type="ECO:0000256" key="1">
    <source>
        <dbReference type="ARBA" id="ARBA00009616"/>
    </source>
</evidence>
<feature type="repeat" description="WD" evidence="6">
    <location>
        <begin position="519"/>
        <end position="560"/>
    </location>
</feature>
<dbReference type="SUPFAM" id="SSF50978">
    <property type="entry name" value="WD40 repeat-like"/>
    <property type="match status" value="1"/>
</dbReference>
<keyword evidence="5" id="KW-0175">Coiled coil</keyword>
<evidence type="ECO:0000313" key="9">
    <source>
        <dbReference type="EMBL" id="PKK31663.1"/>
    </source>
</evidence>
<dbReference type="GO" id="GO:0005516">
    <property type="term" value="F:calmodulin binding"/>
    <property type="evidence" value="ECO:0007669"/>
    <property type="project" value="UniProtKB-KW"/>
</dbReference>
<dbReference type="AlphaFoldDB" id="A0A2I0MPP1"/>
<dbReference type="PANTHER" id="PTHR15653:SF3">
    <property type="entry name" value="STRIATIN-3"/>
    <property type="match status" value="1"/>
</dbReference>
<dbReference type="FunFam" id="2.130.10.10:FF:000498">
    <property type="entry name" value="Striatin 3"/>
    <property type="match status" value="1"/>
</dbReference>
<accession>A0A2I0MPP1</accession>
<dbReference type="Gene3D" id="2.130.10.10">
    <property type="entry name" value="YVTN repeat-like/Quinoprotein amine dehydrogenase"/>
    <property type="match status" value="2"/>
</dbReference>
<dbReference type="GO" id="GO:0030425">
    <property type="term" value="C:dendrite"/>
    <property type="evidence" value="ECO:0007669"/>
    <property type="project" value="TreeGrafter"/>
</dbReference>
<dbReference type="CDD" id="cd00200">
    <property type="entry name" value="WD40"/>
    <property type="match status" value="1"/>
</dbReference>